<proteinExistence type="predicted"/>
<accession>A0A537JD18</accession>
<dbReference type="InterPro" id="IPR012337">
    <property type="entry name" value="RNaseH-like_sf"/>
</dbReference>
<evidence type="ECO:0000313" key="3">
    <source>
        <dbReference type="Proteomes" id="UP000320048"/>
    </source>
</evidence>
<protein>
    <submittedName>
        <fullName evidence="2">Transposase family protein</fullName>
    </submittedName>
</protein>
<dbReference type="InterPro" id="IPR036397">
    <property type="entry name" value="RNaseH_sf"/>
</dbReference>
<reference evidence="2 3" key="1">
    <citation type="journal article" date="2019" name="Nat. Microbiol.">
        <title>Mediterranean grassland soil C-N compound turnover is dependent on rainfall and depth, and is mediated by genomically divergent microorganisms.</title>
        <authorList>
            <person name="Diamond S."/>
            <person name="Andeer P.F."/>
            <person name="Li Z."/>
            <person name="Crits-Christoph A."/>
            <person name="Burstein D."/>
            <person name="Anantharaman K."/>
            <person name="Lane K.R."/>
            <person name="Thomas B.C."/>
            <person name="Pan C."/>
            <person name="Northen T.R."/>
            <person name="Banfield J.F."/>
        </authorList>
    </citation>
    <scope>NUCLEOTIDE SEQUENCE [LARGE SCALE GENOMIC DNA]</scope>
    <source>
        <strain evidence="2">NP_7</strain>
    </source>
</reference>
<organism evidence="2 3">
    <name type="scientific">Candidatus Segetimicrobium genomatis</name>
    <dbReference type="NCBI Taxonomy" id="2569760"/>
    <lineage>
        <taxon>Bacteria</taxon>
        <taxon>Bacillati</taxon>
        <taxon>Candidatus Sysuimicrobiota</taxon>
        <taxon>Candidatus Sysuimicrobiia</taxon>
        <taxon>Candidatus Sysuimicrobiales</taxon>
        <taxon>Candidatus Segetimicrobiaceae</taxon>
        <taxon>Candidatus Segetimicrobium</taxon>
    </lineage>
</organism>
<dbReference type="Gene3D" id="3.30.420.10">
    <property type="entry name" value="Ribonuclease H-like superfamily/Ribonuclease H"/>
    <property type="match status" value="1"/>
</dbReference>
<dbReference type="AlphaFoldDB" id="A0A537JD18"/>
<dbReference type="SUPFAM" id="SSF53098">
    <property type="entry name" value="Ribonuclease H-like"/>
    <property type="match status" value="1"/>
</dbReference>
<dbReference type="PROSITE" id="PS50994">
    <property type="entry name" value="INTEGRASE"/>
    <property type="match status" value="1"/>
</dbReference>
<gene>
    <name evidence="2" type="ORF">E6H04_06800</name>
</gene>
<feature type="non-terminal residue" evidence="2">
    <location>
        <position position="342"/>
    </location>
</feature>
<evidence type="ECO:0000313" key="2">
    <source>
        <dbReference type="EMBL" id="TMI81425.1"/>
    </source>
</evidence>
<comment type="caution">
    <text evidence="2">The sequence shown here is derived from an EMBL/GenBank/DDBJ whole genome shotgun (WGS) entry which is preliminary data.</text>
</comment>
<dbReference type="GO" id="GO:0015074">
    <property type="term" value="P:DNA integration"/>
    <property type="evidence" value="ECO:0007669"/>
    <property type="project" value="InterPro"/>
</dbReference>
<dbReference type="GO" id="GO:0003676">
    <property type="term" value="F:nucleic acid binding"/>
    <property type="evidence" value="ECO:0007669"/>
    <property type="project" value="InterPro"/>
</dbReference>
<dbReference type="EMBL" id="VBAO01000173">
    <property type="protein sequence ID" value="TMI81425.1"/>
    <property type="molecule type" value="Genomic_DNA"/>
</dbReference>
<name>A0A537JD18_9BACT</name>
<sequence>MSVPSAPAIRSPPATTGYHRKYAITLLNGPPHPAEQPRRRRAPTYSDAVITALAAIWEAAGYPWSTRLQALLPLWLPWARRRFAIPANVARRLRTISPRTIDRRLQTRKRQGHRRLYGRTKPGTLLKHHIPIRTEHWDVTTPGFTEVDLVSHSGNWADGEFLQSLNLTDIHTGWVESRAVLGKTQRAVRAALVELRAALPFPLRGLDSDNGSEFINTYLFQYCRGHDIHFTRGRPYKKDDNAHVEQKNWTHVRKLLGWDRYDSLEAQTALNDLYRHELRLMMNLYQPSIKLVRKTRVGARVRRTYDRPQTPLDRLRASGGGDPAQLRALQRLRTRLDPFALA</sequence>
<evidence type="ECO:0000259" key="1">
    <source>
        <dbReference type="PROSITE" id="PS50994"/>
    </source>
</evidence>
<dbReference type="Proteomes" id="UP000320048">
    <property type="component" value="Unassembled WGS sequence"/>
</dbReference>
<feature type="domain" description="Integrase catalytic" evidence="1">
    <location>
        <begin position="127"/>
        <end position="319"/>
    </location>
</feature>
<dbReference type="InterPro" id="IPR001584">
    <property type="entry name" value="Integrase_cat-core"/>
</dbReference>